<dbReference type="Pfam" id="PF00535">
    <property type="entry name" value="Glycos_transf_2"/>
    <property type="match status" value="1"/>
</dbReference>
<name>A0A1I4KZ08_9HYPH</name>
<sequence>MNSFGQKICLSMIVKDEVHVIHRCLDSVRSMIDHWVIVDTGSTDGTQQAIRTALADIPGTLVERPWVDFAFNRNEALALARPHAPYSLIIDADDQLVIPDGFVMPKLTEAGYMLTILDGHTKYWRVQLINNKFKWRYRGVVHEFLECSGNPDTPTLLLAMRRGVDGGRHRDDMSEHRDLAAMEKALAVETDPVMIARYTFYLARSYRDIGEDRKALDLYLKRADLGYWEEEIYVSLLNAGRLMEQLDEPEHNVLQLYDRAIPICPARAEARHGAIQYCNRRRNFAAGYRYGEGGTSPKMPSEGIAIIPWIYTYGLREEFSINAYHMGEYRACLSTCFEILGESDIPEDVLTRTADLARKALLKMVDPVWGSRQPSYSAEFLPAW</sequence>
<dbReference type="OrthoDB" id="5354021at2"/>
<evidence type="ECO:0000313" key="4">
    <source>
        <dbReference type="Proteomes" id="UP000199048"/>
    </source>
</evidence>
<dbReference type="STRING" id="582667.SAMN05192568_101215"/>
<organism evidence="3 4">
    <name type="scientific">Methylobacterium pseudosasicola</name>
    <dbReference type="NCBI Taxonomy" id="582667"/>
    <lineage>
        <taxon>Bacteria</taxon>
        <taxon>Pseudomonadati</taxon>
        <taxon>Pseudomonadota</taxon>
        <taxon>Alphaproteobacteria</taxon>
        <taxon>Hyphomicrobiales</taxon>
        <taxon>Methylobacteriaceae</taxon>
        <taxon>Methylobacterium</taxon>
    </lineage>
</organism>
<dbReference type="AlphaFoldDB" id="A0A1I4KZ08"/>
<gene>
    <name evidence="3" type="ORF">SAMN05192568_101215</name>
</gene>
<dbReference type="InterPro" id="IPR029044">
    <property type="entry name" value="Nucleotide-diphossugar_trans"/>
</dbReference>
<evidence type="ECO:0000256" key="1">
    <source>
        <dbReference type="ARBA" id="ARBA00038494"/>
    </source>
</evidence>
<dbReference type="EMBL" id="FOTK01000012">
    <property type="protein sequence ID" value="SFL84032.1"/>
    <property type="molecule type" value="Genomic_DNA"/>
</dbReference>
<accession>A0A1I4KZ08</accession>
<keyword evidence="4" id="KW-1185">Reference proteome</keyword>
<dbReference type="SUPFAM" id="SSF53448">
    <property type="entry name" value="Nucleotide-diphospho-sugar transferases"/>
    <property type="match status" value="1"/>
</dbReference>
<evidence type="ECO:0000259" key="2">
    <source>
        <dbReference type="Pfam" id="PF00535"/>
    </source>
</evidence>
<dbReference type="Proteomes" id="UP000199048">
    <property type="component" value="Unassembled WGS sequence"/>
</dbReference>
<protein>
    <submittedName>
        <fullName evidence="3">Glycosyltransferase involved in cell wall bisynthesis</fullName>
    </submittedName>
</protein>
<feature type="domain" description="Glycosyltransferase 2-like" evidence="2">
    <location>
        <begin position="12"/>
        <end position="96"/>
    </location>
</feature>
<evidence type="ECO:0000313" key="3">
    <source>
        <dbReference type="EMBL" id="SFL84032.1"/>
    </source>
</evidence>
<comment type="similarity">
    <text evidence="1">Belongs to the glycosyltransferase 2 family. WaaE/KdtX subfamily.</text>
</comment>
<dbReference type="PANTHER" id="PTHR43630">
    <property type="entry name" value="POLY-BETA-1,6-N-ACETYL-D-GLUCOSAMINE SYNTHASE"/>
    <property type="match status" value="1"/>
</dbReference>
<reference evidence="4" key="1">
    <citation type="submission" date="2016-10" db="EMBL/GenBank/DDBJ databases">
        <authorList>
            <person name="Varghese N."/>
            <person name="Submissions S."/>
        </authorList>
    </citation>
    <scope>NUCLEOTIDE SEQUENCE [LARGE SCALE GENOMIC DNA]</scope>
    <source>
        <strain evidence="4">BL36</strain>
    </source>
</reference>
<proteinExistence type="inferred from homology"/>
<dbReference type="InterPro" id="IPR001173">
    <property type="entry name" value="Glyco_trans_2-like"/>
</dbReference>
<dbReference type="Gene3D" id="3.90.550.10">
    <property type="entry name" value="Spore Coat Polysaccharide Biosynthesis Protein SpsA, Chain A"/>
    <property type="match status" value="1"/>
</dbReference>
<keyword evidence="3" id="KW-0808">Transferase</keyword>
<dbReference type="PANTHER" id="PTHR43630:SF2">
    <property type="entry name" value="GLYCOSYLTRANSFERASE"/>
    <property type="match status" value="1"/>
</dbReference>
<dbReference type="GO" id="GO:0016740">
    <property type="term" value="F:transferase activity"/>
    <property type="evidence" value="ECO:0007669"/>
    <property type="project" value="UniProtKB-KW"/>
</dbReference>